<evidence type="ECO:0000256" key="1">
    <source>
        <dbReference type="SAM" id="MobiDB-lite"/>
    </source>
</evidence>
<dbReference type="PANTHER" id="PTHR15708">
    <property type="entry name" value="ACTIN BUNDLING/MISSING IN METASTASIS-RELATED"/>
    <property type="match status" value="1"/>
</dbReference>
<dbReference type="GO" id="GO:0061024">
    <property type="term" value="P:membrane organization"/>
    <property type="evidence" value="ECO:0007669"/>
    <property type="project" value="TreeGrafter"/>
</dbReference>
<dbReference type="SMART" id="SM00317">
    <property type="entry name" value="SET"/>
    <property type="match status" value="1"/>
</dbReference>
<dbReference type="OrthoDB" id="5376140at2759"/>
<protein>
    <recommendedName>
        <fullName evidence="2">SET domain-containing protein</fullName>
    </recommendedName>
</protein>
<feature type="compositionally biased region" description="Acidic residues" evidence="1">
    <location>
        <begin position="262"/>
        <end position="277"/>
    </location>
</feature>
<dbReference type="PANTHER" id="PTHR15708:SF4">
    <property type="entry name" value="FI21477P1-RELATED"/>
    <property type="match status" value="1"/>
</dbReference>
<feature type="region of interest" description="Disordered" evidence="1">
    <location>
        <begin position="699"/>
        <end position="808"/>
    </location>
</feature>
<keyword evidence="4" id="KW-1185">Reference proteome</keyword>
<organism evidence="3 4">
    <name type="scientific">Edaphochlamys debaryana</name>
    <dbReference type="NCBI Taxonomy" id="47281"/>
    <lineage>
        <taxon>Eukaryota</taxon>
        <taxon>Viridiplantae</taxon>
        <taxon>Chlorophyta</taxon>
        <taxon>core chlorophytes</taxon>
        <taxon>Chlorophyceae</taxon>
        <taxon>CS clade</taxon>
        <taxon>Chlamydomonadales</taxon>
        <taxon>Chlamydomonadales incertae sedis</taxon>
        <taxon>Edaphochlamys</taxon>
    </lineage>
</organism>
<feature type="compositionally biased region" description="Acidic residues" evidence="1">
    <location>
        <begin position="730"/>
        <end position="744"/>
    </location>
</feature>
<feature type="compositionally biased region" description="Acidic residues" evidence="1">
    <location>
        <begin position="193"/>
        <end position="209"/>
    </location>
</feature>
<feature type="region of interest" description="Disordered" evidence="1">
    <location>
        <begin position="467"/>
        <end position="488"/>
    </location>
</feature>
<dbReference type="GO" id="GO:0030031">
    <property type="term" value="P:cell projection assembly"/>
    <property type="evidence" value="ECO:0007669"/>
    <property type="project" value="TreeGrafter"/>
</dbReference>
<evidence type="ECO:0000259" key="2">
    <source>
        <dbReference type="PROSITE" id="PS50280"/>
    </source>
</evidence>
<feature type="compositionally biased region" description="Basic and acidic residues" evidence="1">
    <location>
        <begin position="145"/>
        <end position="156"/>
    </location>
</feature>
<comment type="caution">
    <text evidence="3">The sequence shown here is derived from an EMBL/GenBank/DDBJ whole genome shotgun (WGS) entry which is preliminary data.</text>
</comment>
<feature type="compositionally biased region" description="Low complexity" evidence="1">
    <location>
        <begin position="745"/>
        <end position="760"/>
    </location>
</feature>
<name>A0A835Y3W9_9CHLO</name>
<dbReference type="SUPFAM" id="SSF82199">
    <property type="entry name" value="SET domain"/>
    <property type="match status" value="1"/>
</dbReference>
<gene>
    <name evidence="3" type="ORF">HYH03_006413</name>
</gene>
<feature type="compositionally biased region" description="Basic and acidic residues" evidence="1">
    <location>
        <begin position="311"/>
        <end position="321"/>
    </location>
</feature>
<dbReference type="InterPro" id="IPR030127">
    <property type="entry name" value="MTSS1/MTSS2"/>
</dbReference>
<dbReference type="Pfam" id="PF00856">
    <property type="entry name" value="SET"/>
    <property type="match status" value="1"/>
</dbReference>
<dbReference type="EMBL" id="JAEHOE010000024">
    <property type="protein sequence ID" value="KAG2495468.1"/>
    <property type="molecule type" value="Genomic_DNA"/>
</dbReference>
<feature type="compositionally biased region" description="Gly residues" evidence="1">
    <location>
        <begin position="782"/>
        <end position="800"/>
    </location>
</feature>
<evidence type="ECO:0000313" key="4">
    <source>
        <dbReference type="Proteomes" id="UP000612055"/>
    </source>
</evidence>
<proteinExistence type="predicted"/>
<reference evidence="3" key="1">
    <citation type="journal article" date="2020" name="bioRxiv">
        <title>Comparative genomics of Chlamydomonas.</title>
        <authorList>
            <person name="Craig R.J."/>
            <person name="Hasan A.R."/>
            <person name="Ness R.W."/>
            <person name="Keightley P.D."/>
        </authorList>
    </citation>
    <scope>NUCLEOTIDE SEQUENCE</scope>
    <source>
        <strain evidence="3">CCAP 11/70</strain>
    </source>
</reference>
<feature type="compositionally biased region" description="Low complexity" evidence="1">
    <location>
        <begin position="176"/>
        <end position="192"/>
    </location>
</feature>
<dbReference type="Proteomes" id="UP000612055">
    <property type="component" value="Unassembled WGS sequence"/>
</dbReference>
<dbReference type="GO" id="GO:0009898">
    <property type="term" value="C:cytoplasmic side of plasma membrane"/>
    <property type="evidence" value="ECO:0007669"/>
    <property type="project" value="TreeGrafter"/>
</dbReference>
<feature type="region of interest" description="Disordered" evidence="1">
    <location>
        <begin position="234"/>
        <end position="338"/>
    </location>
</feature>
<accession>A0A835Y3W9</accession>
<dbReference type="GO" id="GO:0015629">
    <property type="term" value="C:actin cytoskeleton"/>
    <property type="evidence" value="ECO:0007669"/>
    <property type="project" value="TreeGrafter"/>
</dbReference>
<feature type="compositionally biased region" description="Low complexity" evidence="1">
    <location>
        <begin position="51"/>
        <end position="64"/>
    </location>
</feature>
<dbReference type="CDD" id="cd08161">
    <property type="entry name" value="SET"/>
    <property type="match status" value="1"/>
</dbReference>
<feature type="region of interest" description="Disordered" evidence="1">
    <location>
        <begin position="824"/>
        <end position="899"/>
    </location>
</feature>
<evidence type="ECO:0000313" key="3">
    <source>
        <dbReference type="EMBL" id="KAG2495468.1"/>
    </source>
</evidence>
<sequence length="1782" mass="176041">MASRGPAGDAADQPPKEKPGPNGAAPVGLPPCISREQRTQRFLSTLGLAQPSTTPTTSAPSAADGDADDTAIHGDAPTARKEASGVVLAQTARRARTHQGPTAQPSSAPQPIATSSGDANGAVAEGPGCTPMEGHENASAAPSVSEDRNPDSHEAAEGANGVAAEDVNGAGGGAEGSADAAGTADGTASDSDGASEGDADVDGTDDADADVGGNDDLSSVYDAAAALDLLAAAAAAAGRGGGSRHGGGRGGGGGGGPQPPPDSDDESWAPSSDDDGYGSDGVRQKPSAARRSRSAAAAGPGPPPAFPEALDAGREAADHGGARISDSAPRRMRTSGSKASSTWACLPVTDAGLRHGVFTLPKPLVEGALKEQVLGRDQSLLTIVVLDEPRNPGRRLQVVVRPHPRQRGKLSDPTSGKGIHSTQYRFSGLVKWLLERGATEGWKVLLSALPNGMPGLGASLLRPQDPLPPGLAPMVSSTSTAAPPRPPAPPALAANAIAALRAGLGAAAGGAQNVAAAVAAAALSALLPSAPPTVVAAAAQAALQAQAARQAQATIQAHAAAANAAATSAAAAAAAAPPHADGSLPHAPVDVRLSAYFVALTQFQAETLFGQSASEAQKAENVTYRLQVTLVVPKPGRGGGEVEHQAKVVANRGAWRMWFKRDTLANLGVSSKGSDVYLRLLRDGPNRLRVTVQSVTRFVEGARPPPARERASESSGSEEAGAGAGVGEGEGAESEGAEAAEAEAEAGSAGQEGAAAAARADPMDTEDGGHHVSTATAAAADGGAGPSAGPGPGPGSGSGSDLGDDADVDMDALRSGAAALAGLSLPPSHSNGGPEVAATGAGAFDGGGGGGGGGAVAASPPAGASPGLGLGLGPGSARGPSPSPSPSPGPVWRAAGGDADVAESGERVFELTVTEAAVRTQVFTMPLSLVKGMLKSQVFKQDNTPISLVALSVPGHRTGEIVVLTVRRCCRPGGSEQYRFTVPWLRERGAQLGDRLVLTVLPGSRLGLSLLSPKDGPTAGPKPPEPAAAAAGVTVTVEPFNLPPLQSTGASIPDSRGGAGGLRQLIPTVAPQPVGPSGIPVVVPTLMPRAAPPPRPVVTTAAAAAPPAAAAAAARAPAAAAAAAAGPSSSTLAAVAAAAVAIAGGSVTGTPAADILRHLLQQRHNAEAAAAIAAVTALTSAAATAVRPVPGPAAGAAAGVAVKRAAETGPGEAGLIGGAKRARLPEPPPPAAALPLGAGGAGAAGQALGWDESNAATLCDEDARLGLISLPRATLAPPRGVFSALFGGPSPHSGNMVLVVAGGGAGGGEVRRFPVPPDLAFLPDLVRLPATRALRVLEARAGDVLVFRPCPAPAPGLPGARVPAFFVSALRPHEAAVLRAPAGLAAGVGAGVAAGAVGQAQGQVGGVVVKPEPEAGVVGARGVVGGGNEQLLPAPSLSAAHLQGCALSRDAVRPPALQPGELRLCGLTFHPELAPGVRSAMEAWEAGLAGQLAAEGLDGGLADAAPEERQITVLDSSALRTAGVAEFIVTSELAELLGLALDWGTALPQDAPQLPAIVEPRRDEGRGGVGLFATARIPRGKVVGSMAGYVLPRVVARKLANNGFRFLNEEARAELTARAAAAVSAAPGAAPSGEVLLRYAWQLLEGALRLPMPGSSDGWELSMLGYGSLAALINDPRREPRGWVEGNDVGDEGGAAAAAANCAVVPVSVRGLTLPVVVALRDIQPGEQLLRDYGADWWTAFKGAWGMAEHRGLTAQAVLHPRGALEGLTGGTAAAAPVKQEH</sequence>
<dbReference type="GO" id="GO:0005543">
    <property type="term" value="F:phospholipid binding"/>
    <property type="evidence" value="ECO:0007669"/>
    <property type="project" value="TreeGrafter"/>
</dbReference>
<feature type="compositionally biased region" description="Polar residues" evidence="1">
    <location>
        <begin position="99"/>
        <end position="118"/>
    </location>
</feature>
<feature type="compositionally biased region" description="Gly residues" evidence="1">
    <location>
        <begin position="866"/>
        <end position="876"/>
    </location>
</feature>
<dbReference type="GO" id="GO:0003779">
    <property type="term" value="F:actin binding"/>
    <property type="evidence" value="ECO:0007669"/>
    <property type="project" value="InterPro"/>
</dbReference>
<feature type="compositionally biased region" description="Gly residues" evidence="1">
    <location>
        <begin position="238"/>
        <end position="256"/>
    </location>
</feature>
<feature type="domain" description="SET" evidence="2">
    <location>
        <begin position="1556"/>
        <end position="1734"/>
    </location>
</feature>
<dbReference type="InterPro" id="IPR001214">
    <property type="entry name" value="SET_dom"/>
</dbReference>
<dbReference type="Gene3D" id="2.170.270.10">
    <property type="entry name" value="SET domain"/>
    <property type="match status" value="1"/>
</dbReference>
<feature type="compositionally biased region" description="Gly residues" evidence="1">
    <location>
        <begin position="843"/>
        <end position="855"/>
    </location>
</feature>
<feature type="compositionally biased region" description="Low complexity" evidence="1">
    <location>
        <begin position="157"/>
        <end position="168"/>
    </location>
</feature>
<feature type="region of interest" description="Disordered" evidence="1">
    <location>
        <begin position="1"/>
        <end position="217"/>
    </location>
</feature>
<dbReference type="InterPro" id="IPR046341">
    <property type="entry name" value="SET_dom_sf"/>
</dbReference>
<dbReference type="PROSITE" id="PS50280">
    <property type="entry name" value="SET"/>
    <property type="match status" value="1"/>
</dbReference>
<feature type="compositionally biased region" description="Low complexity" evidence="1">
    <location>
        <begin position="856"/>
        <end position="865"/>
    </location>
</feature>